<dbReference type="EMBL" id="MT630785">
    <property type="protein sequence ID" value="QNO42994.1"/>
    <property type="molecule type" value="Genomic_DNA"/>
</dbReference>
<evidence type="ECO:0000313" key="5">
    <source>
        <dbReference type="EMBL" id="QNO42699.1"/>
    </source>
</evidence>
<evidence type="ECO:0000313" key="10">
    <source>
        <dbReference type="EMBL" id="QNO45521.1"/>
    </source>
</evidence>
<dbReference type="EMBL" id="MT631129">
    <property type="protein sequence ID" value="QNO45521.1"/>
    <property type="molecule type" value="Genomic_DNA"/>
</dbReference>
<proteinExistence type="predicted"/>
<dbReference type="EMBL" id="MT630708">
    <property type="protein sequence ID" value="QNO42111.1"/>
    <property type="molecule type" value="Genomic_DNA"/>
</dbReference>
<evidence type="ECO:0000313" key="2">
    <source>
        <dbReference type="EMBL" id="QNO42111.1"/>
    </source>
</evidence>
<protein>
    <submittedName>
        <fullName evidence="9">Uncharacterized protein</fullName>
    </submittedName>
</protein>
<dbReference type="EMBL" id="MT630643">
    <property type="protein sequence ID" value="QNO41455.1"/>
    <property type="molecule type" value="Genomic_DNA"/>
</dbReference>
<dbReference type="EMBL" id="MT630729">
    <property type="protein sequence ID" value="QNO42312.1"/>
    <property type="molecule type" value="Genomic_DNA"/>
</dbReference>
<evidence type="ECO:0000313" key="7">
    <source>
        <dbReference type="EMBL" id="QNO42994.1"/>
    </source>
</evidence>
<dbReference type="EMBL" id="MT630757">
    <property type="protein sequence ID" value="QNO42699.1"/>
    <property type="molecule type" value="Genomic_DNA"/>
</dbReference>
<name>A0A7G9Y5Y4_9EURY</name>
<gene>
    <name evidence="7" type="ORF">ABGNOHFO_00013</name>
    <name evidence="5" type="ORF">AOABALHP_00002</name>
    <name evidence="6" type="ORF">APHJHCDA_00002</name>
    <name evidence="9" type="ORF">BLHHIOMN_00013</name>
    <name evidence="1" type="ORF">CIDILJJO_00002</name>
    <name evidence="10" type="ORF">HCNPNIIG_00002</name>
    <name evidence="2" type="ORF">INBEEEIC_00013</name>
    <name evidence="4" type="ORF">LBOOMNCC_00030</name>
    <name evidence="8" type="ORF">LNNHMJAE_00022</name>
    <name evidence="3" type="ORF">OEDCDHIP_00029</name>
</gene>
<sequence length="101" mass="11473">MSENMELDLSVRKVTDAKGKDRTFTVALVGEKIILYEDENGDHVDMLEMKLTVKCRLPTTPGQFGIEQYMNRKVLVLRDRDASLQSFGEPMPIVATQQEIV</sequence>
<evidence type="ECO:0000313" key="6">
    <source>
        <dbReference type="EMBL" id="QNO42785.1"/>
    </source>
</evidence>
<dbReference type="EMBL" id="MT630819">
    <property type="protein sequence ID" value="QNO43418.1"/>
    <property type="molecule type" value="Genomic_DNA"/>
</dbReference>
<evidence type="ECO:0000313" key="1">
    <source>
        <dbReference type="EMBL" id="QNO41455.1"/>
    </source>
</evidence>
<evidence type="ECO:0000313" key="8">
    <source>
        <dbReference type="EMBL" id="QNO43147.1"/>
    </source>
</evidence>
<dbReference type="EMBL" id="MT630767">
    <property type="protein sequence ID" value="QNO42785.1"/>
    <property type="molecule type" value="Genomic_DNA"/>
</dbReference>
<dbReference type="EMBL" id="MT630742">
    <property type="protein sequence ID" value="QNO42477.1"/>
    <property type="molecule type" value="Genomic_DNA"/>
</dbReference>
<evidence type="ECO:0000313" key="3">
    <source>
        <dbReference type="EMBL" id="QNO42312.1"/>
    </source>
</evidence>
<reference evidence="9" key="1">
    <citation type="submission" date="2020-06" db="EMBL/GenBank/DDBJ databases">
        <title>Unique genomic features of the anaerobic methanotrophic archaea.</title>
        <authorList>
            <person name="Chadwick G.L."/>
            <person name="Skennerton C.T."/>
            <person name="Laso-Perez R."/>
            <person name="Leu A.O."/>
            <person name="Speth D.R."/>
            <person name="Yu H."/>
            <person name="Morgan-Lang C."/>
            <person name="Hatzenpichler R."/>
            <person name="Goudeau D."/>
            <person name="Malmstrom R."/>
            <person name="Brazelton W.J."/>
            <person name="Woyke T."/>
            <person name="Hallam S.J."/>
            <person name="Tyson G.W."/>
            <person name="Wegener G."/>
            <person name="Boetius A."/>
            <person name="Orphan V."/>
        </authorList>
    </citation>
    <scope>NUCLEOTIDE SEQUENCE</scope>
</reference>
<organism evidence="9">
    <name type="scientific">Candidatus Methanogaster sp. ANME-2c ERB4</name>
    <dbReference type="NCBI Taxonomy" id="2759911"/>
    <lineage>
        <taxon>Archaea</taxon>
        <taxon>Methanobacteriati</taxon>
        <taxon>Methanobacteriota</taxon>
        <taxon>Stenosarchaea group</taxon>
        <taxon>Methanomicrobia</taxon>
        <taxon>Methanosarcinales</taxon>
        <taxon>ANME-2 cluster</taxon>
        <taxon>Candidatus Methanogasteraceae</taxon>
        <taxon>Candidatus Methanogaster</taxon>
    </lineage>
</organism>
<evidence type="ECO:0000313" key="9">
    <source>
        <dbReference type="EMBL" id="QNO43418.1"/>
    </source>
</evidence>
<evidence type="ECO:0000313" key="4">
    <source>
        <dbReference type="EMBL" id="QNO42477.1"/>
    </source>
</evidence>
<accession>A0A7G9Y5Y4</accession>
<dbReference type="AlphaFoldDB" id="A0A7G9Y5Y4"/>
<dbReference type="EMBL" id="MT630792">
    <property type="protein sequence ID" value="QNO43147.1"/>
    <property type="molecule type" value="Genomic_DNA"/>
</dbReference>